<gene>
    <name evidence="1" type="ORF">TCNE_LOCUS10312</name>
</gene>
<accession>A0A183UP92</accession>
<dbReference type="WBParaSite" id="TCNE_0001031201-mRNA-1">
    <property type="protein sequence ID" value="TCNE_0001031201-mRNA-1"/>
    <property type="gene ID" value="TCNE_0001031201"/>
</dbReference>
<proteinExistence type="predicted"/>
<dbReference type="EMBL" id="UYWY01020457">
    <property type="protein sequence ID" value="VDM41633.1"/>
    <property type="molecule type" value="Genomic_DNA"/>
</dbReference>
<evidence type="ECO:0000313" key="3">
    <source>
        <dbReference type="WBParaSite" id="TCNE_0001031201-mRNA-1"/>
    </source>
</evidence>
<evidence type="ECO:0000313" key="1">
    <source>
        <dbReference type="EMBL" id="VDM41633.1"/>
    </source>
</evidence>
<reference evidence="3" key="1">
    <citation type="submission" date="2016-06" db="UniProtKB">
        <authorList>
            <consortium name="WormBaseParasite"/>
        </authorList>
    </citation>
    <scope>IDENTIFICATION</scope>
</reference>
<name>A0A183UP92_TOXCA</name>
<keyword evidence="2" id="KW-1185">Reference proteome</keyword>
<dbReference type="AlphaFoldDB" id="A0A183UP92"/>
<evidence type="ECO:0000313" key="2">
    <source>
        <dbReference type="Proteomes" id="UP000050794"/>
    </source>
</evidence>
<protein>
    <submittedName>
        <fullName evidence="3">SH3 domain-containing protein</fullName>
    </submittedName>
</protein>
<organism evidence="2 3">
    <name type="scientific">Toxocara canis</name>
    <name type="common">Canine roundworm</name>
    <dbReference type="NCBI Taxonomy" id="6265"/>
    <lineage>
        <taxon>Eukaryota</taxon>
        <taxon>Metazoa</taxon>
        <taxon>Ecdysozoa</taxon>
        <taxon>Nematoda</taxon>
        <taxon>Chromadorea</taxon>
        <taxon>Rhabditida</taxon>
        <taxon>Spirurina</taxon>
        <taxon>Ascaridomorpha</taxon>
        <taxon>Ascaridoidea</taxon>
        <taxon>Toxocaridae</taxon>
        <taxon>Toxocara</taxon>
    </lineage>
</organism>
<reference evidence="1 2" key="2">
    <citation type="submission" date="2018-11" db="EMBL/GenBank/DDBJ databases">
        <authorList>
            <consortium name="Pathogen Informatics"/>
        </authorList>
    </citation>
    <scope>NUCLEOTIDE SEQUENCE [LARGE SCALE GENOMIC DNA]</scope>
</reference>
<sequence>MEAVVSHVATQKEILDTEKLLICIKTRAIAVPKSLWESSKSSGPSCYGSLNASTSSACASGITRSGSITSQTPAYEKLPKSDSADFVDAPKFHYDMDFDLRALKAALKSAEFLEESGYQSVLERSQHNQYGTGWLINENMSEDGSDDVDDNWGEFKTSVALTSGTSCYGDTFSVLGIVSVFIRCVR</sequence>
<dbReference type="Proteomes" id="UP000050794">
    <property type="component" value="Unassembled WGS sequence"/>
</dbReference>